<reference evidence="3" key="1">
    <citation type="journal article" date="2020" name="bioRxiv">
        <title>Comparative genomics of Chlamydomonas.</title>
        <authorList>
            <person name="Craig R.J."/>
            <person name="Hasan A.R."/>
            <person name="Ness R.W."/>
            <person name="Keightley P.D."/>
        </authorList>
    </citation>
    <scope>NUCLEOTIDE SEQUENCE</scope>
    <source>
        <strain evidence="3">CCAP 11/173</strain>
    </source>
</reference>
<feature type="compositionally biased region" description="Polar residues" evidence="2">
    <location>
        <begin position="875"/>
        <end position="890"/>
    </location>
</feature>
<gene>
    <name evidence="3" type="ORF">HYH02_001553</name>
</gene>
<dbReference type="EMBL" id="JAEHOD010000003">
    <property type="protein sequence ID" value="KAG2453329.1"/>
    <property type="molecule type" value="Genomic_DNA"/>
</dbReference>
<sequence>MDTVEDVRVGAGTPPALRRRADGGGDTPSSPAHLSAGLLAQHRQAFLERDDASLMQAKAPAGPALAAVAAAAVDAPDTDVACMSAGSACSSRLATSLSSRASSVGSLAAAAKPHLRQSSRMRPPVAASNAAAAPEDHMGPDGQAEAAVQADVHANTDVGHGHGGGDTADGEYGAGSGAVGRLQQLHAQDPGMRRLRGDSAAMRVQPRSGSGSVRLVRGVAGPGGSRRMAFAGALQVLPSGIQPLPPPVPRPVAVAAPAVPPAVGGALLVGASGTSSGAGSAMPRYLQLRQQRLRHEEPVSEGQERVSAGGGGAVSTTGRARDESAVSLRSAEAEEGQEEEQQQQLPTRLGQTDAPDTAPEAGSAASGGAAAPAKTATLWRKIAGLISSGGGARHAEAPPALAASPATPAQPSPAAPGARLMPSPPRQRPPGPHDSRLLHHKRFRRERSNPVLAEAAGRALAAPPSPMPTTAWGDPTAAGRGEGGLGAAVLRPPDSAAAAALQPGTTQQPRTEAKPRAPPPPPLALQAGEAPRAPSTLTSPVGHGISALSSPGSGGSGSGSGAASILAGRSFQRRSNVVLPEPLLDGHSASRSSVVVVPAVPMPPPTPTALSVSSRSMPQAATEGDMASTPDPLRLLQKSSSSARLHDTEETALAVVASDAGGGRVHASSTEPGFSTAVAVGLWDAVATATAAAMAPAELAELSLPGSVAGVASLSQACSVRVAPVGPGGRANLRPMRSSPLDAAPDGNSSRGSCGSGPTDAQSGNRGQPKPSRPRSVSHGGNAGGSTSANGTQALGWWRRLSKAISHSGVVASLAAAPVQPRPCTRASDSGATSAKTDGSDVPPQASLASPTAAPTPAQQLSPTPAPPKAPRLSASPSITRTSGSPPLLRSSETFGASLLATAAALGLGRASASPAPHDSRIVHRRRIKAAGSERPPSMLVAAWAAVEADAARSPGPASAAVSERAPHNRLPSQALQAPHAAGIIPEQLQSPGASFSGGRSIVSYSMLPTAADGCGTAHEPPGDRSSNSGAAGGDAAGRGGLVFDMLHGEYGHGSGLARVSQGLRAAAPAVPSSASQCDDELSVGPAAANGAIAATGGDAGDPGAPGGALFTLRRSAPGSLAAAAPSLRSPTSLATAVGPRPAPEPERLAWGLVQRHGPAAAAPEAGSGGGPPLAGGRVLPGGFRVSASGAEHPLGRLLDLEVMAAASGAGEDAPVLRVRADGRGGWGRGR</sequence>
<dbReference type="OrthoDB" id="10659446at2759"/>
<feature type="region of interest" description="Disordered" evidence="2">
    <location>
        <begin position="816"/>
        <end position="890"/>
    </location>
</feature>
<feature type="region of interest" description="Disordered" evidence="2">
    <location>
        <begin position="726"/>
        <end position="791"/>
    </location>
</feature>
<feature type="region of interest" description="Disordered" evidence="2">
    <location>
        <begin position="293"/>
        <end position="372"/>
    </location>
</feature>
<dbReference type="PANTHER" id="PTHR13037">
    <property type="entry name" value="FORMIN"/>
    <property type="match status" value="1"/>
</dbReference>
<dbReference type="AlphaFoldDB" id="A0A835WSE2"/>
<feature type="region of interest" description="Disordered" evidence="2">
    <location>
        <begin position="196"/>
        <end position="215"/>
    </location>
</feature>
<feature type="compositionally biased region" description="Gly residues" evidence="2">
    <location>
        <begin position="161"/>
        <end position="176"/>
    </location>
</feature>
<feature type="region of interest" description="Disordered" evidence="2">
    <location>
        <begin position="390"/>
        <end position="445"/>
    </location>
</feature>
<dbReference type="PANTHER" id="PTHR13037:SF24">
    <property type="entry name" value="POLYCOMB PROTEIN PCL-RELATED"/>
    <property type="match status" value="1"/>
</dbReference>
<evidence type="ECO:0000313" key="3">
    <source>
        <dbReference type="EMBL" id="KAG2453329.1"/>
    </source>
</evidence>
<comment type="caution">
    <text evidence="3">The sequence shown here is derived from an EMBL/GenBank/DDBJ whole genome shotgun (WGS) entry which is preliminary data.</text>
</comment>
<feature type="compositionally biased region" description="Low complexity" evidence="2">
    <location>
        <begin position="843"/>
        <end position="863"/>
    </location>
</feature>
<feature type="region of interest" description="Disordered" evidence="2">
    <location>
        <begin position="956"/>
        <end position="976"/>
    </location>
</feature>
<evidence type="ECO:0000256" key="1">
    <source>
        <dbReference type="ARBA" id="ARBA00022581"/>
    </source>
</evidence>
<feature type="compositionally biased region" description="Low complexity" evidence="2">
    <location>
        <begin position="397"/>
        <end position="407"/>
    </location>
</feature>
<organism evidence="3 4">
    <name type="scientific">Chlamydomonas schloesseri</name>
    <dbReference type="NCBI Taxonomy" id="2026947"/>
    <lineage>
        <taxon>Eukaryota</taxon>
        <taxon>Viridiplantae</taxon>
        <taxon>Chlorophyta</taxon>
        <taxon>core chlorophytes</taxon>
        <taxon>Chlorophyceae</taxon>
        <taxon>CS clade</taxon>
        <taxon>Chlamydomonadales</taxon>
        <taxon>Chlamydomonadaceae</taxon>
        <taxon>Chlamydomonas</taxon>
    </lineage>
</organism>
<name>A0A835WSE2_9CHLO</name>
<feature type="region of interest" description="Disordered" evidence="2">
    <location>
        <begin position="112"/>
        <end position="176"/>
    </location>
</feature>
<feature type="compositionally biased region" description="Polar residues" evidence="2">
    <location>
        <begin position="827"/>
        <end position="837"/>
    </location>
</feature>
<evidence type="ECO:0000256" key="2">
    <source>
        <dbReference type="SAM" id="MobiDB-lite"/>
    </source>
</evidence>
<keyword evidence="4" id="KW-1185">Reference proteome</keyword>
<feature type="region of interest" description="Disordered" evidence="2">
    <location>
        <begin position="1013"/>
        <end position="1034"/>
    </location>
</feature>
<evidence type="ECO:0000313" key="4">
    <source>
        <dbReference type="Proteomes" id="UP000613740"/>
    </source>
</evidence>
<protein>
    <submittedName>
        <fullName evidence="3">Uncharacterized protein</fullName>
    </submittedName>
</protein>
<feature type="compositionally biased region" description="Low complexity" evidence="2">
    <location>
        <begin position="357"/>
        <end position="372"/>
    </location>
</feature>
<dbReference type="Proteomes" id="UP000613740">
    <property type="component" value="Unassembled WGS sequence"/>
</dbReference>
<feature type="region of interest" description="Disordered" evidence="2">
    <location>
        <begin position="1"/>
        <end position="33"/>
    </location>
</feature>
<accession>A0A835WSE2</accession>
<feature type="compositionally biased region" description="Basic and acidic residues" evidence="2">
    <location>
        <begin position="293"/>
        <end position="304"/>
    </location>
</feature>
<keyword evidence="1" id="KW-0945">Host-virus interaction</keyword>
<proteinExistence type="predicted"/>
<feature type="region of interest" description="Disordered" evidence="2">
    <location>
        <begin position="458"/>
        <end position="562"/>
    </location>
</feature>